<evidence type="ECO:0000256" key="7">
    <source>
        <dbReference type="SAM" id="Phobius"/>
    </source>
</evidence>
<keyword evidence="5 7" id="KW-0472">Membrane</keyword>
<dbReference type="GeneID" id="81585033"/>
<feature type="region of interest" description="Disordered" evidence="6">
    <location>
        <begin position="26"/>
        <end position="50"/>
    </location>
</feature>
<evidence type="ECO:0000256" key="1">
    <source>
        <dbReference type="ARBA" id="ARBA00004141"/>
    </source>
</evidence>
<dbReference type="Pfam" id="PF07690">
    <property type="entry name" value="MFS_1"/>
    <property type="match status" value="1"/>
</dbReference>
<evidence type="ECO:0000256" key="5">
    <source>
        <dbReference type="ARBA" id="ARBA00023136"/>
    </source>
</evidence>
<proteinExistence type="predicted"/>
<sequence>MAEGKLHFPAKESFDEKDTPVNLHVHQVYNGTPPPSESDNPDPEAQQGTLSHPILKDGHQVLVTWTLDEESVIVRKLDFLFLPIFSVGLPAVLTSLVLSFPAKNHPQLLFTWMAIDRTNVSSVLTSTFLPDTSMTRDQANTGVSLLWLGIVLLEIPSNIILHRVGPHYWIPAQVVVWGLIEVLQMFVTNARSWYVARLFLGLAESGFIPGGLYILSTWYAPNELTQRTAIFFLGPALAGAFGSLISAGALTLHLQGGLSGWQWIFVICGVSTISMHIPTSRVACLANIRPESAVGVLAFALVPKSPYHTGHLFGGLIRVRGWLNEHEADILVARKVRKEYKQGAGSTLKISWKDITDVFFHWATWPYLIVCLTGLQSTNGLSTWGATIIKSLNFSAIRANLLNAPGNLLGAIFGIVLSTFVDRYSRFGYAITLSAVWTLAGLIALYSLPVTSKASWSFYAAYLVTQSAPNWQPINVTWLSLNFKTPQKRAVAYAVYIGCSNLGGTYGNQVFRASDAPLYHTGWIVCISLGAVWLAGIITQTFSFQWANRTFAKKLVDNPELESEVTHVESNGRKYRYYW</sequence>
<feature type="transmembrane region" description="Helical" evidence="7">
    <location>
        <begin position="79"/>
        <end position="100"/>
    </location>
</feature>
<evidence type="ECO:0000313" key="9">
    <source>
        <dbReference type="Proteomes" id="UP001213799"/>
    </source>
</evidence>
<comment type="caution">
    <text evidence="8">The sequence shown here is derived from an EMBL/GenBank/DDBJ whole genome shotgun (WGS) entry which is preliminary data.</text>
</comment>
<feature type="transmembrane region" description="Helical" evidence="7">
    <location>
        <begin position="260"/>
        <end position="279"/>
    </location>
</feature>
<evidence type="ECO:0000256" key="6">
    <source>
        <dbReference type="SAM" id="MobiDB-lite"/>
    </source>
</evidence>
<dbReference type="Gene3D" id="1.20.1250.20">
    <property type="entry name" value="MFS general substrate transporter like domains"/>
    <property type="match status" value="2"/>
</dbReference>
<dbReference type="EMBL" id="JAQJAE010000002">
    <property type="protein sequence ID" value="KAJ5607114.1"/>
    <property type="molecule type" value="Genomic_DNA"/>
</dbReference>
<accession>A0AAD6EAE6</accession>
<comment type="subcellular location">
    <subcellularLocation>
        <location evidence="1">Membrane</location>
        <topology evidence="1">Multi-pass membrane protein</topology>
    </subcellularLocation>
</comment>
<reference evidence="8" key="1">
    <citation type="journal article" date="2023" name="IMA Fungus">
        <title>Comparative genomic study of the Penicillium genus elucidates a diverse pangenome and 15 lateral gene transfer events.</title>
        <authorList>
            <person name="Petersen C."/>
            <person name="Sorensen T."/>
            <person name="Nielsen M.R."/>
            <person name="Sondergaard T.E."/>
            <person name="Sorensen J.L."/>
            <person name="Fitzpatrick D.A."/>
            <person name="Frisvad J.C."/>
            <person name="Nielsen K.L."/>
        </authorList>
    </citation>
    <scope>NUCLEOTIDE SEQUENCE</scope>
    <source>
        <strain evidence="8">IBT 12815</strain>
    </source>
</reference>
<organism evidence="8 9">
    <name type="scientific">Penicillium hordei</name>
    <dbReference type="NCBI Taxonomy" id="40994"/>
    <lineage>
        <taxon>Eukaryota</taxon>
        <taxon>Fungi</taxon>
        <taxon>Dikarya</taxon>
        <taxon>Ascomycota</taxon>
        <taxon>Pezizomycotina</taxon>
        <taxon>Eurotiomycetes</taxon>
        <taxon>Eurotiomycetidae</taxon>
        <taxon>Eurotiales</taxon>
        <taxon>Aspergillaceae</taxon>
        <taxon>Penicillium</taxon>
    </lineage>
</organism>
<feature type="transmembrane region" description="Helical" evidence="7">
    <location>
        <begin position="168"/>
        <end position="187"/>
    </location>
</feature>
<dbReference type="RefSeq" id="XP_056754539.1">
    <property type="nucleotide sequence ID" value="XM_056894791.1"/>
</dbReference>
<evidence type="ECO:0000256" key="2">
    <source>
        <dbReference type="ARBA" id="ARBA00022448"/>
    </source>
</evidence>
<dbReference type="InterPro" id="IPR011701">
    <property type="entry name" value="MFS"/>
</dbReference>
<keyword evidence="3 7" id="KW-0812">Transmembrane</keyword>
<feature type="transmembrane region" description="Helical" evidence="7">
    <location>
        <begin position="490"/>
        <end position="509"/>
    </location>
</feature>
<reference evidence="8" key="2">
    <citation type="submission" date="2023-01" db="EMBL/GenBank/DDBJ databases">
        <authorList>
            <person name="Petersen C."/>
        </authorList>
    </citation>
    <scope>NUCLEOTIDE SEQUENCE</scope>
    <source>
        <strain evidence="8">IBT 12815</strain>
    </source>
</reference>
<dbReference type="AlphaFoldDB" id="A0AAD6EAE6"/>
<dbReference type="GO" id="GO:0016020">
    <property type="term" value="C:membrane"/>
    <property type="evidence" value="ECO:0007669"/>
    <property type="project" value="UniProtKB-SubCell"/>
</dbReference>
<feature type="transmembrane region" description="Helical" evidence="7">
    <location>
        <begin position="142"/>
        <end position="161"/>
    </location>
</feature>
<evidence type="ECO:0000313" key="8">
    <source>
        <dbReference type="EMBL" id="KAJ5607114.1"/>
    </source>
</evidence>
<dbReference type="PANTHER" id="PTHR43791:SF32">
    <property type="entry name" value="MAJOR FACILITATOR SUPERFAMILY (MFS) PROFILE DOMAIN-CONTAINING PROTEIN"/>
    <property type="match status" value="1"/>
</dbReference>
<dbReference type="PANTHER" id="PTHR43791">
    <property type="entry name" value="PERMEASE-RELATED"/>
    <property type="match status" value="1"/>
</dbReference>
<feature type="transmembrane region" description="Helical" evidence="7">
    <location>
        <begin position="521"/>
        <end position="544"/>
    </location>
</feature>
<dbReference type="GO" id="GO:0022857">
    <property type="term" value="F:transmembrane transporter activity"/>
    <property type="evidence" value="ECO:0007669"/>
    <property type="project" value="InterPro"/>
</dbReference>
<evidence type="ECO:0000256" key="4">
    <source>
        <dbReference type="ARBA" id="ARBA00022989"/>
    </source>
</evidence>
<protein>
    <submittedName>
        <fullName evidence="8">Major facilitator superfamily domain general substrate transporter</fullName>
    </submittedName>
</protein>
<keyword evidence="2" id="KW-0813">Transport</keyword>
<gene>
    <name evidence="8" type="ORF">N7537_003733</name>
</gene>
<keyword evidence="9" id="KW-1185">Reference proteome</keyword>
<keyword evidence="4 7" id="KW-1133">Transmembrane helix</keyword>
<evidence type="ECO:0000256" key="3">
    <source>
        <dbReference type="ARBA" id="ARBA00022692"/>
    </source>
</evidence>
<name>A0AAD6EAE6_9EURO</name>
<dbReference type="SUPFAM" id="SSF103473">
    <property type="entry name" value="MFS general substrate transporter"/>
    <property type="match status" value="1"/>
</dbReference>
<feature type="transmembrane region" description="Helical" evidence="7">
    <location>
        <begin position="228"/>
        <end position="254"/>
    </location>
</feature>
<dbReference type="InterPro" id="IPR036259">
    <property type="entry name" value="MFS_trans_sf"/>
</dbReference>
<dbReference type="Proteomes" id="UP001213799">
    <property type="component" value="Unassembled WGS sequence"/>
</dbReference>
<feature type="transmembrane region" description="Helical" evidence="7">
    <location>
        <begin position="427"/>
        <end position="448"/>
    </location>
</feature>
<feature type="transmembrane region" description="Helical" evidence="7">
    <location>
        <begin position="401"/>
        <end position="421"/>
    </location>
</feature>
<feature type="transmembrane region" description="Helical" evidence="7">
    <location>
        <begin position="193"/>
        <end position="216"/>
    </location>
</feature>